<dbReference type="EMBL" id="JAKEKT020000028">
    <property type="protein sequence ID" value="KAL1643306.1"/>
    <property type="molecule type" value="Genomic_DNA"/>
</dbReference>
<evidence type="ECO:0000313" key="1">
    <source>
        <dbReference type="EMBL" id="KAL1643306.1"/>
    </source>
</evidence>
<gene>
    <name evidence="1" type="ORF">SLS58_004977</name>
</gene>
<dbReference type="Proteomes" id="UP001521184">
    <property type="component" value="Unassembled WGS sequence"/>
</dbReference>
<proteinExistence type="predicted"/>
<organism evidence="1 2">
    <name type="scientific">Diplodia intermedia</name>
    <dbReference type="NCBI Taxonomy" id="856260"/>
    <lineage>
        <taxon>Eukaryota</taxon>
        <taxon>Fungi</taxon>
        <taxon>Dikarya</taxon>
        <taxon>Ascomycota</taxon>
        <taxon>Pezizomycotina</taxon>
        <taxon>Dothideomycetes</taxon>
        <taxon>Dothideomycetes incertae sedis</taxon>
        <taxon>Botryosphaeriales</taxon>
        <taxon>Botryosphaeriaceae</taxon>
        <taxon>Diplodia</taxon>
    </lineage>
</organism>
<name>A0ABR3TS69_9PEZI</name>
<comment type="caution">
    <text evidence="1">The sequence shown here is derived from an EMBL/GenBank/DDBJ whole genome shotgun (WGS) entry which is preliminary data.</text>
</comment>
<sequence length="172" mass="19680">MDLPGEIRNLIYTFILHTHAADKRKSKIRRPVPSGMLLSNHQINWEASSQLWMMCEITVIGRIERLACGSRRGWARPTRRRYVGGMYMHGLLDDGREGDGFAALDERHVAVRGGFDTHTRTYEAVHTERILELLRRHVEDPPLAARLRSAGKRKLPGREILDHKIPSIDGEP</sequence>
<reference evidence="1 2" key="1">
    <citation type="journal article" date="2023" name="Plant Dis.">
        <title>First Report of Diplodia intermedia Causing Canker and Dieback Diseases on Apple Trees in Canada.</title>
        <authorList>
            <person name="Ellouze W."/>
            <person name="Ilyukhin E."/>
            <person name="Sulman M."/>
            <person name="Ali S."/>
        </authorList>
    </citation>
    <scope>NUCLEOTIDE SEQUENCE [LARGE SCALE GENOMIC DNA]</scope>
    <source>
        <strain evidence="1 2">M45-28</strain>
    </source>
</reference>
<protein>
    <submittedName>
        <fullName evidence="1">Uncharacterized protein</fullName>
    </submittedName>
</protein>
<evidence type="ECO:0000313" key="2">
    <source>
        <dbReference type="Proteomes" id="UP001521184"/>
    </source>
</evidence>
<accession>A0ABR3TS69</accession>
<keyword evidence="2" id="KW-1185">Reference proteome</keyword>